<dbReference type="GO" id="GO:0031593">
    <property type="term" value="F:polyubiquitin modification-dependent protein binding"/>
    <property type="evidence" value="ECO:0007669"/>
    <property type="project" value="UniProtKB-UniRule"/>
</dbReference>
<dbReference type="GeneID" id="106177228"/>
<dbReference type="Proteomes" id="UP000085678">
    <property type="component" value="Unplaced"/>
</dbReference>
<evidence type="ECO:0000313" key="19">
    <source>
        <dbReference type="RefSeq" id="XP_013415402.1"/>
    </source>
</evidence>
<dbReference type="GO" id="GO:0051301">
    <property type="term" value="P:cell division"/>
    <property type="evidence" value="ECO:0007669"/>
    <property type="project" value="UniProtKB-UniRule"/>
</dbReference>
<gene>
    <name evidence="20" type="primary">LOC106180822</name>
    <name evidence="18 19" type="synonym">LOC106177228</name>
</gene>
<dbReference type="RefSeq" id="XP_013415401.1">
    <property type="nucleotide sequence ID" value="XM_013559947.2"/>
</dbReference>
<dbReference type="GO" id="GO:0006915">
    <property type="term" value="P:apoptotic process"/>
    <property type="evidence" value="ECO:0007669"/>
    <property type="project" value="UniProtKB-UniRule"/>
</dbReference>
<dbReference type="GO" id="GO:0045739">
    <property type="term" value="P:positive regulation of DNA repair"/>
    <property type="evidence" value="ECO:0007669"/>
    <property type="project" value="UniProtKB-UniRule"/>
</dbReference>
<dbReference type="RefSeq" id="XP_013420409.1">
    <property type="nucleotide sequence ID" value="XM_013564955.1"/>
</dbReference>
<dbReference type="GO" id="GO:0006302">
    <property type="term" value="P:double-strand break repair"/>
    <property type="evidence" value="ECO:0007669"/>
    <property type="project" value="UniProtKB-UniRule"/>
</dbReference>
<dbReference type="Pfam" id="PF06113">
    <property type="entry name" value="BRE"/>
    <property type="match status" value="1"/>
</dbReference>
<keyword evidence="11 15" id="KW-0234">DNA repair</keyword>
<evidence type="ECO:0000256" key="14">
    <source>
        <dbReference type="ARBA" id="ARBA00025766"/>
    </source>
</evidence>
<evidence type="ECO:0000256" key="11">
    <source>
        <dbReference type="ARBA" id="ARBA00023204"/>
    </source>
</evidence>
<dbReference type="AlphaFoldDB" id="A0A1S3KD76"/>
<evidence type="ECO:0000313" key="18">
    <source>
        <dbReference type="RefSeq" id="XP_013415401.1"/>
    </source>
</evidence>
<dbReference type="GO" id="GO:0007095">
    <property type="term" value="P:mitotic G2 DNA damage checkpoint signaling"/>
    <property type="evidence" value="ECO:0007669"/>
    <property type="project" value="UniProtKB-UniRule"/>
</dbReference>
<keyword evidence="9 15" id="KW-0833">Ubl conjugation pathway</keyword>
<keyword evidence="3 15" id="KW-0963">Cytoplasm</keyword>
<evidence type="ECO:0000256" key="5">
    <source>
        <dbReference type="ARBA" id="ARBA00022703"/>
    </source>
</evidence>
<keyword evidence="10 15" id="KW-0156">Chromatin regulator</keyword>
<evidence type="ECO:0000256" key="13">
    <source>
        <dbReference type="ARBA" id="ARBA00023306"/>
    </source>
</evidence>
<dbReference type="PANTHER" id="PTHR15189:SF7">
    <property type="entry name" value="BRISC AND BRCA1-A COMPLEX MEMBER 2"/>
    <property type="match status" value="1"/>
</dbReference>
<feature type="coiled-coil region" evidence="16">
    <location>
        <begin position="116"/>
        <end position="147"/>
    </location>
</feature>
<name>A0A1S3KD76_LINAN</name>
<dbReference type="OrthoDB" id="538811at2759"/>
<evidence type="ECO:0000313" key="20">
    <source>
        <dbReference type="RefSeq" id="XP_013420409.1"/>
    </source>
</evidence>
<dbReference type="GO" id="GO:0010212">
    <property type="term" value="P:response to ionizing radiation"/>
    <property type="evidence" value="ECO:0007669"/>
    <property type="project" value="UniProtKB-UniRule"/>
</dbReference>
<protein>
    <recommendedName>
        <fullName evidence="2 15">BRISC and BRCA1-A complex member 2</fullName>
    </recommendedName>
</protein>
<reference evidence="18 19" key="1">
    <citation type="submission" date="2025-04" db="UniProtKB">
        <authorList>
            <consortium name="RefSeq"/>
        </authorList>
    </citation>
    <scope>IDENTIFICATION</scope>
    <source>
        <tissue evidence="18 19">Gonads</tissue>
    </source>
</reference>
<dbReference type="GO" id="GO:0070531">
    <property type="term" value="C:BRCA1-A complex"/>
    <property type="evidence" value="ECO:0007669"/>
    <property type="project" value="UniProtKB-UniRule"/>
</dbReference>
<dbReference type="KEGG" id="lak:106180822"/>
<evidence type="ECO:0000256" key="1">
    <source>
        <dbReference type="ARBA" id="ARBA00004123"/>
    </source>
</evidence>
<dbReference type="InterPro" id="IPR010358">
    <property type="entry name" value="BRE"/>
</dbReference>
<evidence type="ECO:0000256" key="4">
    <source>
        <dbReference type="ARBA" id="ARBA00022618"/>
    </source>
</evidence>
<evidence type="ECO:0000256" key="2">
    <source>
        <dbReference type="ARBA" id="ARBA00019438"/>
    </source>
</evidence>
<organism evidence="17 20">
    <name type="scientific">Lingula anatina</name>
    <name type="common">Brachiopod</name>
    <name type="synonym">Lingula unguis</name>
    <dbReference type="NCBI Taxonomy" id="7574"/>
    <lineage>
        <taxon>Eukaryota</taxon>
        <taxon>Metazoa</taxon>
        <taxon>Spiralia</taxon>
        <taxon>Lophotrochozoa</taxon>
        <taxon>Brachiopoda</taxon>
        <taxon>Linguliformea</taxon>
        <taxon>Lingulata</taxon>
        <taxon>Lingulida</taxon>
        <taxon>Linguloidea</taxon>
        <taxon>Lingulidae</taxon>
        <taxon>Lingula</taxon>
    </lineage>
</organism>
<keyword evidence="5 15" id="KW-0053">Apoptosis</keyword>
<comment type="subunit">
    <text evidence="15">Component of the ARISC complex. Component of the BRCA1-A complex. Component of the BRISC complex. Binds polyubiquitin.</text>
</comment>
<dbReference type="STRING" id="7574.A0A1S3KD76"/>
<evidence type="ECO:0000256" key="8">
    <source>
        <dbReference type="ARBA" id="ARBA00022776"/>
    </source>
</evidence>
<dbReference type="CDD" id="cd23664">
    <property type="entry name" value="BRE"/>
    <property type="match status" value="1"/>
</dbReference>
<keyword evidence="17" id="KW-1185">Reference proteome</keyword>
<evidence type="ECO:0000256" key="10">
    <source>
        <dbReference type="ARBA" id="ARBA00022853"/>
    </source>
</evidence>
<keyword evidence="4 15" id="KW-0132">Cell division</keyword>
<dbReference type="GO" id="GO:0005737">
    <property type="term" value="C:cytoplasm"/>
    <property type="evidence" value="ECO:0007669"/>
    <property type="project" value="UniProtKB-SubCell"/>
</dbReference>
<comment type="similarity">
    <text evidence="14 15">Belongs to the BABAM2 family.</text>
</comment>
<keyword evidence="6" id="KW-0677">Repeat</keyword>
<comment type="domain">
    <text evidence="15">Contains 2 ubiquitin-conjugating enzyme family-like (UEV-like) regions. These regions lack the critical Cys residues required for ubiquitination but retain the ability to bind ubiquitin.</text>
</comment>
<dbReference type="GeneID" id="106180822"/>
<accession>A0A1S3KD76</accession>
<dbReference type="PANTHER" id="PTHR15189">
    <property type="entry name" value="BRISC AND BRCA1-A COMPLEX MEMBER 2"/>
    <property type="match status" value="1"/>
</dbReference>
<evidence type="ECO:0000256" key="6">
    <source>
        <dbReference type="ARBA" id="ARBA00022737"/>
    </source>
</evidence>
<dbReference type="RefSeq" id="XP_013415402.1">
    <property type="nucleotide sequence ID" value="XM_013559948.2"/>
</dbReference>
<evidence type="ECO:0000256" key="9">
    <source>
        <dbReference type="ARBA" id="ARBA00022786"/>
    </source>
</evidence>
<evidence type="ECO:0000256" key="7">
    <source>
        <dbReference type="ARBA" id="ARBA00022763"/>
    </source>
</evidence>
<keyword evidence="7 15" id="KW-0227">DNA damage</keyword>
<proteinExistence type="inferred from homology"/>
<evidence type="ECO:0000256" key="3">
    <source>
        <dbReference type="ARBA" id="ARBA00022490"/>
    </source>
</evidence>
<sequence>MGTNLPNIFAPKIATFVESLLTEGKVGICAGSVRVTDIKSGAPSLTNIPCGDRFKVVIPYAGNSLTWEIIFNSCSPDDPPDFLFSAEDKDFWPQIENISHLANWDNTNPRSLFLVIQELLEEYKKYHQSLKDENARLQWEYNALMEQDNFSPENVEVWVNKKGNRLGPINFLMRLDVDFSKIPPYLIGCSPGEDSAVLLVTFQYPDGGKVLPQLYLSPRVEHALGGAANLRIPAFPSGGCLIDYVPNVRELLKNKVDQIVQGHDRRKEYVAACLSAFGRSIIEYDAESFFKISFLLEWNDFFFIVHIELPLYFPVDSPSLTVQSVYHESGGRPYSKVTREYPYSPRWSGNEMVERVRTYLLENIAAFQRASVQNGSLS</sequence>
<evidence type="ECO:0000256" key="16">
    <source>
        <dbReference type="SAM" id="Coils"/>
    </source>
</evidence>
<evidence type="ECO:0000256" key="12">
    <source>
        <dbReference type="ARBA" id="ARBA00023242"/>
    </source>
</evidence>
<keyword evidence="12 15" id="KW-0539">Nucleus</keyword>
<dbReference type="GO" id="GO:0006325">
    <property type="term" value="P:chromatin organization"/>
    <property type="evidence" value="ECO:0007669"/>
    <property type="project" value="UniProtKB-UniRule"/>
</dbReference>
<evidence type="ECO:0000256" key="15">
    <source>
        <dbReference type="RuleBase" id="RU368019"/>
    </source>
</evidence>
<keyword evidence="8 15" id="KW-0498">Mitosis</keyword>
<evidence type="ECO:0000313" key="17">
    <source>
        <dbReference type="Proteomes" id="UP000085678"/>
    </source>
</evidence>
<dbReference type="KEGG" id="lak:106177228"/>
<comment type="subcellular location">
    <subcellularLocation>
        <location evidence="15">Cytoplasm</location>
    </subcellularLocation>
    <subcellularLocation>
        <location evidence="1 15">Nucleus</location>
    </subcellularLocation>
    <text evidence="15">Localizes at sites of DNA damage at double-strand breaks (DSBs).</text>
</comment>
<comment type="function">
    <text evidence="15">May play a role in homeostasis or cellular differentiation in cells of neural, epithelial and germline origins. May also act as a death receptor-associated anti-apoptotic protein, which inhibits the mitochondrial apoptotic pathway.</text>
</comment>
<keyword evidence="13 15" id="KW-0131">Cell cycle</keyword>
<dbReference type="GO" id="GO:0070552">
    <property type="term" value="C:BRISC complex"/>
    <property type="evidence" value="ECO:0007669"/>
    <property type="project" value="UniProtKB-UniRule"/>
</dbReference>
<keyword evidence="16" id="KW-0175">Coiled coil</keyword>